<gene>
    <name evidence="1" type="ORF">BSIN_4534</name>
</gene>
<reference evidence="1 2" key="1">
    <citation type="submission" date="2017-04" db="EMBL/GenBank/DDBJ databases">
        <authorList>
            <person name="Afonso C.L."/>
            <person name="Miller P.J."/>
            <person name="Scott M.A."/>
            <person name="Spackman E."/>
            <person name="Goraichik I."/>
            <person name="Dimitrov K.M."/>
            <person name="Suarez D.L."/>
            <person name="Swayne D.E."/>
        </authorList>
    </citation>
    <scope>NUCLEOTIDE SEQUENCE [LARGE SCALE GENOMIC DNA]</scope>
    <source>
        <strain evidence="1">LMG 28154</strain>
    </source>
</reference>
<sequence length="45" mass="4930">MASGIHRLMAAQSNGMADSFVKAKPDAATARRYITTDRFVERVGM</sequence>
<evidence type="ECO:0000313" key="2">
    <source>
        <dbReference type="Proteomes" id="UP000198460"/>
    </source>
</evidence>
<dbReference type="EMBL" id="FXAN01000079">
    <property type="protein sequence ID" value="SMG01650.1"/>
    <property type="molecule type" value="Genomic_DNA"/>
</dbReference>
<evidence type="ECO:0000313" key="1">
    <source>
        <dbReference type="EMBL" id="SMG01650.1"/>
    </source>
</evidence>
<organism evidence="1 2">
    <name type="scientific">Burkholderia singularis</name>
    <dbReference type="NCBI Taxonomy" id="1503053"/>
    <lineage>
        <taxon>Bacteria</taxon>
        <taxon>Pseudomonadati</taxon>
        <taxon>Pseudomonadota</taxon>
        <taxon>Betaproteobacteria</taxon>
        <taxon>Burkholderiales</taxon>
        <taxon>Burkholderiaceae</taxon>
        <taxon>Burkholderia</taxon>
        <taxon>pseudomallei group</taxon>
    </lineage>
</organism>
<proteinExistence type="predicted"/>
<accession>A0A238H8W9</accession>
<protein>
    <submittedName>
        <fullName evidence="1">Uncharacterized protein</fullName>
    </submittedName>
</protein>
<dbReference type="AlphaFoldDB" id="A0A238H8W9"/>
<dbReference type="Proteomes" id="UP000198460">
    <property type="component" value="Unassembled WGS sequence"/>
</dbReference>
<name>A0A238H8W9_9BURK</name>